<sequence>MTRVLWLTEHYPPSQGGMAQSCDRIVRGLRAAGAEVDVAHLTRRERPWRVEREHGGRLLTAPLEDDPENALRRLLTVLTAERAAYTHVVAFGGTYSMLGAPVLSALLHAPLITLLRGNDIDIGVFSMRRRGVLREALAASARVCLVARSHEPLVKALVPDAAVTWVPNSVDMADWQILPSERERARAWRAEHVAPGKRTIGVIGQLKNKKGIGFFLDALQASGHAEAFHLLLVGEVEESVRAWLAERADGLAHSFLPFLERYELPSVYASCDLAALPSFYDGMPNVALEAAALGVPLLASDAGGLADVADDEIGFTFPAGDPHACRDAIGKAARASEEELAALGSAGEQRIRKDFTPANETAGYLAVFDEVAGVSRR</sequence>
<keyword evidence="2" id="KW-0808">Transferase</keyword>
<evidence type="ECO:0000256" key="2">
    <source>
        <dbReference type="ARBA" id="ARBA00022679"/>
    </source>
</evidence>
<dbReference type="EMBL" id="JAGEOJ010000003">
    <property type="protein sequence ID" value="MBO2447310.1"/>
    <property type="molecule type" value="Genomic_DNA"/>
</dbReference>
<dbReference type="Pfam" id="PF13692">
    <property type="entry name" value="Glyco_trans_1_4"/>
    <property type="match status" value="1"/>
</dbReference>
<dbReference type="Gene3D" id="3.40.50.2000">
    <property type="entry name" value="Glycogen Phosphorylase B"/>
    <property type="match status" value="2"/>
</dbReference>
<dbReference type="InterPro" id="IPR050194">
    <property type="entry name" value="Glycosyltransferase_grp1"/>
</dbReference>
<evidence type="ECO:0000313" key="4">
    <source>
        <dbReference type="EMBL" id="MBO2447310.1"/>
    </source>
</evidence>
<dbReference type="Pfam" id="PF13439">
    <property type="entry name" value="Glyco_transf_4"/>
    <property type="match status" value="1"/>
</dbReference>
<dbReference type="PROSITE" id="PS51257">
    <property type="entry name" value="PROKAR_LIPOPROTEIN"/>
    <property type="match status" value="1"/>
</dbReference>
<dbReference type="GO" id="GO:0016757">
    <property type="term" value="F:glycosyltransferase activity"/>
    <property type="evidence" value="ECO:0007669"/>
    <property type="project" value="TreeGrafter"/>
</dbReference>
<organism evidence="4 5">
    <name type="scientific">Actinomadura barringtoniae</name>
    <dbReference type="NCBI Taxonomy" id="1427535"/>
    <lineage>
        <taxon>Bacteria</taxon>
        <taxon>Bacillati</taxon>
        <taxon>Actinomycetota</taxon>
        <taxon>Actinomycetes</taxon>
        <taxon>Streptosporangiales</taxon>
        <taxon>Thermomonosporaceae</taxon>
        <taxon>Actinomadura</taxon>
    </lineage>
</organism>
<keyword evidence="5" id="KW-1185">Reference proteome</keyword>
<dbReference type="CDD" id="cd03801">
    <property type="entry name" value="GT4_PimA-like"/>
    <property type="match status" value="1"/>
</dbReference>
<protein>
    <submittedName>
        <fullName evidence="4">Glycosyltransferase family 4 protein</fullName>
    </submittedName>
</protein>
<evidence type="ECO:0000256" key="1">
    <source>
        <dbReference type="ARBA" id="ARBA00022676"/>
    </source>
</evidence>
<dbReference type="PANTHER" id="PTHR45947:SF3">
    <property type="entry name" value="SULFOQUINOVOSYL TRANSFERASE SQD2"/>
    <property type="match status" value="1"/>
</dbReference>
<proteinExistence type="predicted"/>
<accession>A0A939T8V5</accession>
<feature type="domain" description="Glycosyltransferase subfamily 4-like N-terminal" evidence="3">
    <location>
        <begin position="16"/>
        <end position="172"/>
    </location>
</feature>
<dbReference type="SUPFAM" id="SSF53756">
    <property type="entry name" value="UDP-Glycosyltransferase/glycogen phosphorylase"/>
    <property type="match status" value="1"/>
</dbReference>
<reference evidence="4" key="1">
    <citation type="submission" date="2021-03" db="EMBL/GenBank/DDBJ databases">
        <authorList>
            <person name="Kanchanasin P."/>
            <person name="Saeng-In P."/>
            <person name="Phongsopitanun W."/>
            <person name="Yuki M."/>
            <person name="Kudo T."/>
            <person name="Ohkuma M."/>
            <person name="Tanasupawat S."/>
        </authorList>
    </citation>
    <scope>NUCLEOTIDE SEQUENCE</scope>
    <source>
        <strain evidence="4">GKU 128</strain>
    </source>
</reference>
<comment type="caution">
    <text evidence="4">The sequence shown here is derived from an EMBL/GenBank/DDBJ whole genome shotgun (WGS) entry which is preliminary data.</text>
</comment>
<name>A0A939T8V5_9ACTN</name>
<dbReference type="InterPro" id="IPR028098">
    <property type="entry name" value="Glyco_trans_4-like_N"/>
</dbReference>
<evidence type="ECO:0000313" key="5">
    <source>
        <dbReference type="Proteomes" id="UP000669179"/>
    </source>
</evidence>
<dbReference type="AlphaFoldDB" id="A0A939T8V5"/>
<gene>
    <name evidence="4" type="ORF">J4573_09455</name>
</gene>
<evidence type="ECO:0000259" key="3">
    <source>
        <dbReference type="Pfam" id="PF13439"/>
    </source>
</evidence>
<dbReference type="RefSeq" id="WP_208254894.1">
    <property type="nucleotide sequence ID" value="NZ_JAGEOJ010000003.1"/>
</dbReference>
<dbReference type="Proteomes" id="UP000669179">
    <property type="component" value="Unassembled WGS sequence"/>
</dbReference>
<dbReference type="PANTHER" id="PTHR45947">
    <property type="entry name" value="SULFOQUINOVOSYL TRANSFERASE SQD2"/>
    <property type="match status" value="1"/>
</dbReference>
<keyword evidence="1" id="KW-0328">Glycosyltransferase</keyword>